<feature type="site" description="Transition state stabilizer" evidence="12">
    <location>
        <position position="93"/>
    </location>
</feature>
<dbReference type="InterPro" id="IPR002016">
    <property type="entry name" value="Haem_peroxidase"/>
</dbReference>
<dbReference type="PANTHER" id="PTHR30555">
    <property type="entry name" value="HYDROPEROXIDASE I, BIFUNCTIONAL CATALASE-PEROXIDASE"/>
    <property type="match status" value="1"/>
</dbReference>
<comment type="similarity">
    <text evidence="9 12 13">Belongs to the peroxidase family. Peroxidase/catalase subfamily.</text>
</comment>
<evidence type="ECO:0000313" key="17">
    <source>
        <dbReference type="Proteomes" id="UP000295110"/>
    </source>
</evidence>
<dbReference type="AlphaFoldDB" id="A0A4R3V7C9"/>
<dbReference type="GO" id="GO:0070301">
    <property type="term" value="P:cellular response to hydrogen peroxide"/>
    <property type="evidence" value="ECO:0007669"/>
    <property type="project" value="TreeGrafter"/>
</dbReference>
<dbReference type="FunFam" id="1.10.520.10:FF:000002">
    <property type="entry name" value="Catalase-peroxidase"/>
    <property type="match status" value="1"/>
</dbReference>
<dbReference type="GO" id="GO:0042744">
    <property type="term" value="P:hydrogen peroxide catabolic process"/>
    <property type="evidence" value="ECO:0007669"/>
    <property type="project" value="UniProtKB-KW"/>
</dbReference>
<keyword evidence="4 12" id="KW-0560">Oxidoreductase</keyword>
<comment type="catalytic activity">
    <reaction evidence="8 12 13">
        <text>H2O2 + AH2 = A + 2 H2O</text>
        <dbReference type="Rhea" id="RHEA:30275"/>
        <dbReference type="ChEBI" id="CHEBI:13193"/>
        <dbReference type="ChEBI" id="CHEBI:15377"/>
        <dbReference type="ChEBI" id="CHEBI:16240"/>
        <dbReference type="ChEBI" id="CHEBI:17499"/>
        <dbReference type="EC" id="1.11.1.21"/>
    </reaction>
</comment>
<comment type="caution">
    <text evidence="12">Lacks conserved residue(s) required for the propagation of feature annotation.</text>
</comment>
<evidence type="ECO:0000256" key="8">
    <source>
        <dbReference type="ARBA" id="ARBA00051651"/>
    </source>
</evidence>
<dbReference type="HAMAP" id="MF_01961">
    <property type="entry name" value="Catal_peroxid"/>
    <property type="match status" value="1"/>
</dbReference>
<dbReference type="GO" id="GO:0004096">
    <property type="term" value="F:catalase activity"/>
    <property type="evidence" value="ECO:0007669"/>
    <property type="project" value="UniProtKB-UniRule"/>
</dbReference>
<dbReference type="FunFam" id="1.10.420.10:FF:000004">
    <property type="entry name" value="Catalase-peroxidase"/>
    <property type="match status" value="1"/>
</dbReference>
<feature type="region of interest" description="Disordered" evidence="14">
    <location>
        <begin position="1"/>
        <end position="20"/>
    </location>
</feature>
<dbReference type="EMBL" id="SMBU01000007">
    <property type="protein sequence ID" value="TCV01027.1"/>
    <property type="molecule type" value="Genomic_DNA"/>
</dbReference>
<dbReference type="Pfam" id="PF00141">
    <property type="entry name" value="peroxidase"/>
    <property type="match status" value="2"/>
</dbReference>
<name>A0A4R3V7C9_ROSSA</name>
<dbReference type="FunFam" id="1.10.420.10:FF:000002">
    <property type="entry name" value="Catalase-peroxidase"/>
    <property type="match status" value="1"/>
</dbReference>
<comment type="caution">
    <text evidence="16">The sequence shown here is derived from an EMBL/GenBank/DDBJ whole genome shotgun (WGS) entry which is preliminary data.</text>
</comment>
<gene>
    <name evidence="12" type="primary">katG</name>
    <name evidence="16" type="ORF">EV671_1007156</name>
</gene>
<dbReference type="GO" id="GO:0046872">
    <property type="term" value="F:metal ion binding"/>
    <property type="evidence" value="ECO:0007669"/>
    <property type="project" value="UniProtKB-KW"/>
</dbReference>
<dbReference type="InterPro" id="IPR010255">
    <property type="entry name" value="Haem_peroxidase_sf"/>
</dbReference>
<evidence type="ECO:0000256" key="5">
    <source>
        <dbReference type="ARBA" id="ARBA00023004"/>
    </source>
</evidence>
<evidence type="ECO:0000256" key="12">
    <source>
        <dbReference type="HAMAP-Rule" id="MF_01961"/>
    </source>
</evidence>
<protein>
    <recommendedName>
        <fullName evidence="11 12">Catalase-peroxidase</fullName>
        <shortName evidence="12">CP</shortName>
        <ecNumber evidence="10 12">1.11.1.21</ecNumber>
    </recommendedName>
    <alternativeName>
        <fullName evidence="12">Peroxidase/catalase</fullName>
    </alternativeName>
</protein>
<evidence type="ECO:0000256" key="10">
    <source>
        <dbReference type="ARBA" id="ARBA00067012"/>
    </source>
</evidence>
<dbReference type="PRINTS" id="PR00458">
    <property type="entry name" value="PEROXIDASE"/>
</dbReference>
<dbReference type="InterPro" id="IPR000763">
    <property type="entry name" value="Catalase_peroxidase"/>
</dbReference>
<accession>A0A4R3V7C9</accession>
<keyword evidence="3 12" id="KW-0479">Metal-binding</keyword>
<dbReference type="Gene3D" id="1.10.420.10">
    <property type="entry name" value="Peroxidase, domain 2"/>
    <property type="match status" value="2"/>
</dbReference>
<keyword evidence="17" id="KW-1185">Reference proteome</keyword>
<evidence type="ECO:0000256" key="9">
    <source>
        <dbReference type="ARBA" id="ARBA00060838"/>
    </source>
</evidence>
<evidence type="ECO:0000256" key="14">
    <source>
        <dbReference type="SAM" id="MobiDB-lite"/>
    </source>
</evidence>
<proteinExistence type="inferred from homology"/>
<dbReference type="OrthoDB" id="9759743at2"/>
<dbReference type="InterPro" id="IPR019794">
    <property type="entry name" value="Peroxidases_AS"/>
</dbReference>
<dbReference type="SUPFAM" id="SSF48113">
    <property type="entry name" value="Heme-dependent peroxidases"/>
    <property type="match status" value="2"/>
</dbReference>
<evidence type="ECO:0000256" key="4">
    <source>
        <dbReference type="ARBA" id="ARBA00023002"/>
    </source>
</evidence>
<keyword evidence="6 12" id="KW-0376">Hydrogen peroxide</keyword>
<comment type="subunit">
    <text evidence="12">Homodimer or homotetramer.</text>
</comment>
<comment type="PTM">
    <text evidence="12">Formation of the three residue Trp-Tyr-Met cross-link is important for the catalase, but not the peroxidase activity of the enzyme.</text>
</comment>
<comment type="cofactor">
    <cofactor evidence="12">
        <name>heme b</name>
        <dbReference type="ChEBI" id="CHEBI:60344"/>
    </cofactor>
    <text evidence="12">Binds 1 heme b (iron(II)-protoporphyrin IX) group per dimer.</text>
</comment>
<evidence type="ECO:0000313" key="16">
    <source>
        <dbReference type="EMBL" id="TCV01027.1"/>
    </source>
</evidence>
<dbReference type="Proteomes" id="UP000295110">
    <property type="component" value="Unassembled WGS sequence"/>
</dbReference>
<feature type="domain" description="Plant heme peroxidase family profile" evidence="15">
    <location>
        <begin position="130"/>
        <end position="418"/>
    </location>
</feature>
<feature type="binding site" description="axial binding residue" evidence="12">
    <location>
        <position position="261"/>
    </location>
    <ligand>
        <name>heme b</name>
        <dbReference type="ChEBI" id="CHEBI:60344"/>
    </ligand>
    <ligandPart>
        <name>Fe</name>
        <dbReference type="ChEBI" id="CHEBI:18248"/>
    </ligandPart>
</feature>
<reference evidence="16 17" key="1">
    <citation type="submission" date="2019-03" db="EMBL/GenBank/DDBJ databases">
        <title>Genomic Encyclopedia of Type Strains, Phase IV (KMG-IV): sequencing the most valuable type-strain genomes for metagenomic binning, comparative biology and taxonomic classification.</title>
        <authorList>
            <person name="Goeker M."/>
        </authorList>
    </citation>
    <scope>NUCLEOTIDE SEQUENCE [LARGE SCALE GENOMIC DNA]</scope>
    <source>
        <strain evidence="16 17">DSM 654</strain>
    </source>
</reference>
<feature type="cross-link" description="Tryptophyl-tyrosyl-methioninium (Tyr-Met) (with Trp-96)" evidence="12">
    <location>
        <begin position="220"/>
        <end position="246"/>
    </location>
</feature>
<dbReference type="GO" id="GO:0020037">
    <property type="term" value="F:heme binding"/>
    <property type="evidence" value="ECO:0007669"/>
    <property type="project" value="InterPro"/>
</dbReference>
<dbReference type="CDD" id="cd00649">
    <property type="entry name" value="catalase_peroxidase_1"/>
    <property type="match status" value="1"/>
</dbReference>
<evidence type="ECO:0000256" key="13">
    <source>
        <dbReference type="RuleBase" id="RU003451"/>
    </source>
</evidence>
<evidence type="ECO:0000256" key="7">
    <source>
        <dbReference type="ARBA" id="ARBA00049145"/>
    </source>
</evidence>
<evidence type="ECO:0000259" key="15">
    <source>
        <dbReference type="PROSITE" id="PS50873"/>
    </source>
</evidence>
<comment type="catalytic activity">
    <reaction evidence="7 12 13">
        <text>2 H2O2 = O2 + 2 H2O</text>
        <dbReference type="Rhea" id="RHEA:20309"/>
        <dbReference type="ChEBI" id="CHEBI:15377"/>
        <dbReference type="ChEBI" id="CHEBI:15379"/>
        <dbReference type="ChEBI" id="CHEBI:16240"/>
        <dbReference type="EC" id="1.11.1.21"/>
    </reaction>
</comment>
<feature type="compositionally biased region" description="Basic and acidic residues" evidence="14">
    <location>
        <begin position="1"/>
        <end position="12"/>
    </location>
</feature>
<dbReference type="PANTHER" id="PTHR30555:SF0">
    <property type="entry name" value="CATALASE-PEROXIDASE"/>
    <property type="match status" value="1"/>
</dbReference>
<feature type="region of interest" description="Disordered" evidence="14">
    <location>
        <begin position="266"/>
        <end position="289"/>
    </location>
</feature>
<dbReference type="PRINTS" id="PR00460">
    <property type="entry name" value="BPEROXIDASE"/>
</dbReference>
<keyword evidence="5 12" id="KW-0408">Iron</keyword>
<dbReference type="PROSITE" id="PS00436">
    <property type="entry name" value="PEROXIDASE_2"/>
    <property type="match status" value="1"/>
</dbReference>
<feature type="active site" description="Proton acceptor" evidence="12">
    <location>
        <position position="97"/>
    </location>
</feature>
<evidence type="ECO:0000256" key="6">
    <source>
        <dbReference type="ARBA" id="ARBA00023324"/>
    </source>
</evidence>
<dbReference type="NCBIfam" id="NF011635">
    <property type="entry name" value="PRK15061.1"/>
    <property type="match status" value="1"/>
</dbReference>
<evidence type="ECO:0000256" key="1">
    <source>
        <dbReference type="ARBA" id="ARBA00022559"/>
    </source>
</evidence>
<dbReference type="Gene3D" id="1.10.520.10">
    <property type="match status" value="2"/>
</dbReference>
<dbReference type="EC" id="1.11.1.21" evidence="10 12"/>
<dbReference type="PROSITE" id="PS50873">
    <property type="entry name" value="PEROXIDASE_4"/>
    <property type="match status" value="1"/>
</dbReference>
<evidence type="ECO:0000256" key="2">
    <source>
        <dbReference type="ARBA" id="ARBA00022617"/>
    </source>
</evidence>
<evidence type="ECO:0000256" key="3">
    <source>
        <dbReference type="ARBA" id="ARBA00022723"/>
    </source>
</evidence>
<keyword evidence="1 12" id="KW-0575">Peroxidase</keyword>
<dbReference type="GO" id="GO:0005829">
    <property type="term" value="C:cytosol"/>
    <property type="evidence" value="ECO:0007669"/>
    <property type="project" value="TreeGrafter"/>
</dbReference>
<evidence type="ECO:0000256" key="11">
    <source>
        <dbReference type="ARBA" id="ARBA00074141"/>
    </source>
</evidence>
<sequence>MTDNPAKIEGKCPFHHAAGSGTTNRDWWPNQLRVDLLNQHSSKSDPLGAGFNYAEEFGKLDYRALKADLVRLMTDTQDWWPADFGHYGPQMVRMAWHAAGTYRTLDGRGGGGRGQQRFAPLNSWPDNVNIDKSRRLLWPIKQKYGQKISWADLFILAGNVALESMGFRTFGFAGGREDVWEPDQDVNWGAETKWLADDKRFSGDRELDANLAATHMGLIYVNPEGPNASGDYLAAAKDIRATFGRMAMDDEEIVALIAGGHTFGKAHGAAPESHKGPEPEGADIAAQGLGWNSDFGSGHGKDTISSGLEVTWTKTPALWSNNFFENLFKYEWELTKSPAGAKQWVAKDAEDVIPDAHVKGLFHKPTMLTTDLTLRFDPEFGKISRRFFEDPQAFADAFARAWFKLTHRDMGPKARYLGPEVPKEDLLWQDPLPAATHQPGAADIAALKAAIAASGLSVAELVSVAWASASTFRGGDKRGGANGARIALAPQKDWTVNRPVAKAVARLAEIQQASGRASLADVIVLAGSVGIEQAARAAGVAVEVPFTPGRVDASQDQTDVESFAVLEPLADGFRNFRKSGLGAPTEALLIDRAQLLTLTAPELTVLVGGLRVLGANADGSAHGVFTDRPGTLSNDFFVHLLDMGTAWQAVDGEAEVFEGRDRRSGAVKHTATRADLVFGSNSVLRAYAEVYASADAKAKFVQDFVAAWTKVMNLDRFDLS</sequence>
<keyword evidence="2 12" id="KW-0349">Heme</keyword>
<dbReference type="CDD" id="cd08200">
    <property type="entry name" value="catalase_peroxidase_2"/>
    <property type="match status" value="1"/>
</dbReference>
<comment type="function">
    <text evidence="12">Bifunctional enzyme with both catalase and broad-spectrum peroxidase activity.</text>
</comment>
<dbReference type="NCBIfam" id="TIGR00198">
    <property type="entry name" value="cat_per_HPI"/>
    <property type="match status" value="1"/>
</dbReference>
<organism evidence="16 17">
    <name type="scientific">Roseateles saccharophilus</name>
    <name type="common">Pseudomonas saccharophila</name>
    <dbReference type="NCBI Taxonomy" id="304"/>
    <lineage>
        <taxon>Bacteria</taxon>
        <taxon>Pseudomonadati</taxon>
        <taxon>Pseudomonadota</taxon>
        <taxon>Betaproteobacteria</taxon>
        <taxon>Burkholderiales</taxon>
        <taxon>Sphaerotilaceae</taxon>
        <taxon>Roseateles</taxon>
    </lineage>
</organism>
<dbReference type="RefSeq" id="WP_132570864.1">
    <property type="nucleotide sequence ID" value="NZ_CBCSGL010000009.1"/>
</dbReference>